<protein>
    <submittedName>
        <fullName evidence="1">Uncharacterized protein</fullName>
    </submittedName>
</protein>
<organism evidence="1 2">
    <name type="scientific">Candidatus Gemmiger excrementigallinarum</name>
    <dbReference type="NCBI Taxonomy" id="2838609"/>
    <lineage>
        <taxon>Bacteria</taxon>
        <taxon>Bacillati</taxon>
        <taxon>Bacillota</taxon>
        <taxon>Clostridia</taxon>
        <taxon>Eubacteriales</taxon>
        <taxon>Gemmiger</taxon>
    </lineage>
</organism>
<dbReference type="Proteomes" id="UP000824048">
    <property type="component" value="Unassembled WGS sequence"/>
</dbReference>
<reference evidence="1" key="2">
    <citation type="submission" date="2021-04" db="EMBL/GenBank/DDBJ databases">
        <authorList>
            <person name="Gilroy R."/>
        </authorList>
    </citation>
    <scope>NUCLEOTIDE SEQUENCE</scope>
    <source>
        <strain evidence="1">ChiSxjej1B13-11774</strain>
    </source>
</reference>
<accession>A0A9D2EPR4</accession>
<comment type="caution">
    <text evidence="1">The sequence shown here is derived from an EMBL/GenBank/DDBJ whole genome shotgun (WGS) entry which is preliminary data.</text>
</comment>
<gene>
    <name evidence="1" type="ORF">H9811_02380</name>
</gene>
<dbReference type="EMBL" id="DXBP01000018">
    <property type="protein sequence ID" value="HIZ41388.1"/>
    <property type="molecule type" value="Genomic_DNA"/>
</dbReference>
<dbReference type="AlphaFoldDB" id="A0A9D2EPR4"/>
<evidence type="ECO:0000313" key="2">
    <source>
        <dbReference type="Proteomes" id="UP000824048"/>
    </source>
</evidence>
<reference evidence="1" key="1">
    <citation type="journal article" date="2021" name="PeerJ">
        <title>Extensive microbial diversity within the chicken gut microbiome revealed by metagenomics and culture.</title>
        <authorList>
            <person name="Gilroy R."/>
            <person name="Ravi A."/>
            <person name="Getino M."/>
            <person name="Pursley I."/>
            <person name="Horton D.L."/>
            <person name="Alikhan N.F."/>
            <person name="Baker D."/>
            <person name="Gharbi K."/>
            <person name="Hall N."/>
            <person name="Watson M."/>
            <person name="Adriaenssens E.M."/>
            <person name="Foster-Nyarko E."/>
            <person name="Jarju S."/>
            <person name="Secka A."/>
            <person name="Antonio M."/>
            <person name="Oren A."/>
            <person name="Chaudhuri R.R."/>
            <person name="La Ragione R."/>
            <person name="Hildebrand F."/>
            <person name="Pallen M.J."/>
        </authorList>
    </citation>
    <scope>NUCLEOTIDE SEQUENCE</scope>
    <source>
        <strain evidence="1">ChiSxjej1B13-11774</strain>
    </source>
</reference>
<sequence>MIAFSFDAAAHDWTADLESDLEAGCTSIRISLPEGWATGDLYLVCVPFDAARWIKPIPVEMALDVKTSELGSRGYVYTANLQNGTQKNTPIITYRIRDGMVVALGW</sequence>
<proteinExistence type="predicted"/>
<evidence type="ECO:0000313" key="1">
    <source>
        <dbReference type="EMBL" id="HIZ41388.1"/>
    </source>
</evidence>
<name>A0A9D2EPR4_9FIRM</name>